<feature type="chain" id="PRO_5017271940" description="Alpha/beta hydrolase family protein" evidence="1">
    <location>
        <begin position="20"/>
        <end position="456"/>
    </location>
</feature>
<dbReference type="AlphaFoldDB" id="A0A399F3M6"/>
<dbReference type="OrthoDB" id="869379at2"/>
<proteinExistence type="predicted"/>
<gene>
    <name evidence="2" type="ORF">Mterra_00575</name>
</gene>
<organism evidence="2 3">
    <name type="scientific">Calidithermus terrae</name>
    <dbReference type="NCBI Taxonomy" id="1408545"/>
    <lineage>
        <taxon>Bacteria</taxon>
        <taxon>Thermotogati</taxon>
        <taxon>Deinococcota</taxon>
        <taxon>Deinococci</taxon>
        <taxon>Thermales</taxon>
        <taxon>Thermaceae</taxon>
        <taxon>Calidithermus</taxon>
    </lineage>
</organism>
<keyword evidence="1" id="KW-0732">Signal</keyword>
<protein>
    <recommendedName>
        <fullName evidence="4">Alpha/beta hydrolase family protein</fullName>
    </recommendedName>
</protein>
<evidence type="ECO:0000256" key="1">
    <source>
        <dbReference type="SAM" id="SignalP"/>
    </source>
</evidence>
<dbReference type="Proteomes" id="UP000265715">
    <property type="component" value="Unassembled WGS sequence"/>
</dbReference>
<feature type="signal peptide" evidence="1">
    <location>
        <begin position="1"/>
        <end position="19"/>
    </location>
</feature>
<evidence type="ECO:0008006" key="4">
    <source>
        <dbReference type="Google" id="ProtNLM"/>
    </source>
</evidence>
<dbReference type="RefSeq" id="WP_119313799.1">
    <property type="nucleotide sequence ID" value="NZ_QXDL01000013.1"/>
</dbReference>
<reference evidence="2 3" key="1">
    <citation type="submission" date="2018-08" db="EMBL/GenBank/DDBJ databases">
        <title>Meiothermus terrae DSM 26712 genome sequencing project.</title>
        <authorList>
            <person name="Da Costa M.S."/>
            <person name="Albuquerque L."/>
            <person name="Raposo P."/>
            <person name="Froufe H.J.C."/>
            <person name="Barroso C.S."/>
            <person name="Egas C."/>
        </authorList>
    </citation>
    <scope>NUCLEOTIDE SEQUENCE [LARGE SCALE GENOMIC DNA]</scope>
    <source>
        <strain evidence="2 3">DSM 26712</strain>
    </source>
</reference>
<name>A0A399F3M6_9DEIN</name>
<keyword evidence="3" id="KW-1185">Reference proteome</keyword>
<dbReference type="EMBL" id="QXDL01000013">
    <property type="protein sequence ID" value="RIH90266.1"/>
    <property type="molecule type" value="Genomic_DNA"/>
</dbReference>
<dbReference type="Gene3D" id="3.40.50.1820">
    <property type="entry name" value="alpha/beta hydrolase"/>
    <property type="match status" value="1"/>
</dbReference>
<comment type="caution">
    <text evidence="2">The sequence shown here is derived from an EMBL/GenBank/DDBJ whole genome shotgun (WGS) entry which is preliminary data.</text>
</comment>
<accession>A0A399F3M6</accession>
<sequence>MRLRWIALSALALLPGAFAQRMGFELAHGINSGYGMFQEAMTTPNGRQTLEQYLQTLDGVARVQGVTCNTKAFDVNKQVYENACESHTTSYAKSVNQLARDVDKMILVGHSQGGLRSREFLQSVGDRNGDFSLARSKVTGLVTMGSPLNGAAIAQNAPGFAAWNIGLLFTSSMASTFWASGQASAWQGPAAAIAAAVVPILITNHVVNDVVGAGRGDMSPNSAMVGRHNNYQCRWVLTKQASQMGMGSFSVGQWVQVCDMQNPAYRPLPARVAVMNIVGQANHLDNFVGLNGHPIKVTADVVGLLNGIPIANWVSTPLSNLLTAIATATNGEAVWVAARMGTATYFGVLAAATWAIAWMPWNWWQIPAAIAQTALATEFAALPWVWNTVVVGSSRGDSIVPEDSQNYMFRNAARLGIGVAMIKNLPDAHHVGKKGEAVHPDTPDAIHQLYQAARWR</sequence>
<dbReference type="InterPro" id="IPR029058">
    <property type="entry name" value="AB_hydrolase_fold"/>
</dbReference>
<dbReference type="Pfam" id="PF02089">
    <property type="entry name" value="Palm_thioest"/>
    <property type="match status" value="1"/>
</dbReference>
<dbReference type="SUPFAM" id="SSF53474">
    <property type="entry name" value="alpha/beta-Hydrolases"/>
    <property type="match status" value="2"/>
</dbReference>
<evidence type="ECO:0000313" key="3">
    <source>
        <dbReference type="Proteomes" id="UP000265715"/>
    </source>
</evidence>
<evidence type="ECO:0000313" key="2">
    <source>
        <dbReference type="EMBL" id="RIH90266.1"/>
    </source>
</evidence>